<gene>
    <name evidence="4" type="ORF">AB1Y20_021877</name>
</gene>
<comment type="similarity">
    <text evidence="1">Belongs to the glutathione peroxidase family.</text>
</comment>
<dbReference type="GO" id="GO:0004601">
    <property type="term" value="F:peroxidase activity"/>
    <property type="evidence" value="ECO:0007669"/>
    <property type="project" value="UniProtKB-KW"/>
</dbReference>
<proteinExistence type="inferred from homology"/>
<keyword evidence="3" id="KW-0560">Oxidoreductase</keyword>
<dbReference type="GO" id="GO:0006979">
    <property type="term" value="P:response to oxidative stress"/>
    <property type="evidence" value="ECO:0007669"/>
    <property type="project" value="InterPro"/>
</dbReference>
<organism evidence="4 5">
    <name type="scientific">Prymnesium parvum</name>
    <name type="common">Toxic golden alga</name>
    <dbReference type="NCBI Taxonomy" id="97485"/>
    <lineage>
        <taxon>Eukaryota</taxon>
        <taxon>Haptista</taxon>
        <taxon>Haptophyta</taxon>
        <taxon>Prymnesiophyceae</taxon>
        <taxon>Prymnesiales</taxon>
        <taxon>Prymnesiaceae</taxon>
        <taxon>Prymnesium</taxon>
    </lineage>
</organism>
<protein>
    <recommendedName>
        <fullName evidence="6">Glutathione peroxidase</fullName>
    </recommendedName>
</protein>
<name>A0AB34JNL6_PRYPA</name>
<evidence type="ECO:0000256" key="2">
    <source>
        <dbReference type="ARBA" id="ARBA00022559"/>
    </source>
</evidence>
<dbReference type="SUPFAM" id="SSF52833">
    <property type="entry name" value="Thioredoxin-like"/>
    <property type="match status" value="1"/>
</dbReference>
<sequence length="68" mass="6827">MLKLLATTSLAAASAFSAGGIAPGRAISRSAISMASFHDFSATSLGGKELSMADFKGKPVLILNVASL</sequence>
<comment type="caution">
    <text evidence="4">The sequence shown here is derived from an EMBL/GenBank/DDBJ whole genome shotgun (WGS) entry which is preliminary data.</text>
</comment>
<dbReference type="Gene3D" id="3.40.30.10">
    <property type="entry name" value="Glutaredoxin"/>
    <property type="match status" value="1"/>
</dbReference>
<evidence type="ECO:0000313" key="5">
    <source>
        <dbReference type="Proteomes" id="UP001515480"/>
    </source>
</evidence>
<reference evidence="4 5" key="1">
    <citation type="journal article" date="2024" name="Science">
        <title>Giant polyketide synthase enzymes in the biosynthesis of giant marine polyether toxins.</title>
        <authorList>
            <person name="Fallon T.R."/>
            <person name="Shende V.V."/>
            <person name="Wierzbicki I.H."/>
            <person name="Pendleton A.L."/>
            <person name="Watervoot N.F."/>
            <person name="Auber R.P."/>
            <person name="Gonzalez D.J."/>
            <person name="Wisecaver J.H."/>
            <person name="Moore B.S."/>
        </authorList>
    </citation>
    <scope>NUCLEOTIDE SEQUENCE [LARGE SCALE GENOMIC DNA]</scope>
    <source>
        <strain evidence="4 5">12B1</strain>
    </source>
</reference>
<dbReference type="Proteomes" id="UP001515480">
    <property type="component" value="Unassembled WGS sequence"/>
</dbReference>
<dbReference type="InterPro" id="IPR036249">
    <property type="entry name" value="Thioredoxin-like_sf"/>
</dbReference>
<dbReference type="EMBL" id="JBGBPQ010000007">
    <property type="protein sequence ID" value="KAL1522241.1"/>
    <property type="molecule type" value="Genomic_DNA"/>
</dbReference>
<evidence type="ECO:0008006" key="6">
    <source>
        <dbReference type="Google" id="ProtNLM"/>
    </source>
</evidence>
<dbReference type="PROSITE" id="PS51355">
    <property type="entry name" value="GLUTATHIONE_PEROXID_3"/>
    <property type="match status" value="1"/>
</dbReference>
<keyword evidence="2" id="KW-0575">Peroxidase</keyword>
<accession>A0AB34JNL6</accession>
<evidence type="ECO:0000313" key="4">
    <source>
        <dbReference type="EMBL" id="KAL1522241.1"/>
    </source>
</evidence>
<dbReference type="InterPro" id="IPR000889">
    <property type="entry name" value="Glutathione_peroxidase"/>
</dbReference>
<keyword evidence="5" id="KW-1185">Reference proteome</keyword>
<evidence type="ECO:0000256" key="3">
    <source>
        <dbReference type="ARBA" id="ARBA00023002"/>
    </source>
</evidence>
<dbReference type="AlphaFoldDB" id="A0AB34JNL6"/>
<evidence type="ECO:0000256" key="1">
    <source>
        <dbReference type="ARBA" id="ARBA00006926"/>
    </source>
</evidence>